<feature type="domain" description="J" evidence="2">
    <location>
        <begin position="159"/>
        <end position="212"/>
    </location>
</feature>
<dbReference type="SUPFAM" id="SSF46565">
    <property type="entry name" value="Chaperone J-domain"/>
    <property type="match status" value="1"/>
</dbReference>
<dbReference type="AlphaFoldDB" id="A0A6B0GV22"/>
<reference evidence="3 4" key="1">
    <citation type="submission" date="2019-12" db="EMBL/GenBank/DDBJ databases">
        <title>Halocatena pleomorpha gen. nov. sp. nov., an extremely halophilic archaeon of family Halobacteriaceae isolated from saltpan soil.</title>
        <authorList>
            <person name="Pal Y."/>
            <person name="Verma A."/>
            <person name="Krishnamurthi S."/>
            <person name="Kumar P."/>
        </authorList>
    </citation>
    <scope>NUCLEOTIDE SEQUENCE [LARGE SCALE GENOMIC DNA]</scope>
    <source>
        <strain evidence="3 4">JCM 16495</strain>
    </source>
</reference>
<organism evidence="3 4">
    <name type="scientific">Halomarina oriensis</name>
    <dbReference type="NCBI Taxonomy" id="671145"/>
    <lineage>
        <taxon>Archaea</taxon>
        <taxon>Methanobacteriati</taxon>
        <taxon>Methanobacteriota</taxon>
        <taxon>Stenosarchaea group</taxon>
        <taxon>Halobacteria</taxon>
        <taxon>Halobacteriales</taxon>
        <taxon>Natronomonadaceae</taxon>
        <taxon>Halomarina</taxon>
    </lineage>
</organism>
<keyword evidence="1" id="KW-1133">Transmembrane helix</keyword>
<gene>
    <name evidence="3" type="ORF">GQS65_18360</name>
</gene>
<dbReference type="InterPro" id="IPR036869">
    <property type="entry name" value="J_dom_sf"/>
</dbReference>
<dbReference type="Proteomes" id="UP000451471">
    <property type="component" value="Unassembled WGS sequence"/>
</dbReference>
<dbReference type="Pfam" id="PF00226">
    <property type="entry name" value="DnaJ"/>
    <property type="match status" value="1"/>
</dbReference>
<keyword evidence="1" id="KW-0472">Membrane</keyword>
<dbReference type="Gene3D" id="1.10.287.110">
    <property type="entry name" value="DnaJ domain"/>
    <property type="match status" value="1"/>
</dbReference>
<proteinExistence type="predicted"/>
<dbReference type="PROSITE" id="PS50076">
    <property type="entry name" value="DNAJ_2"/>
    <property type="match status" value="1"/>
</dbReference>
<dbReference type="SMART" id="SM00271">
    <property type="entry name" value="DnaJ"/>
    <property type="match status" value="1"/>
</dbReference>
<comment type="caution">
    <text evidence="3">The sequence shown here is derived from an EMBL/GenBank/DDBJ whole genome shotgun (WGS) entry which is preliminary data.</text>
</comment>
<dbReference type="InterPro" id="IPR001623">
    <property type="entry name" value="DnaJ_domain"/>
</dbReference>
<dbReference type="EMBL" id="WSZK01000035">
    <property type="protein sequence ID" value="MWG36423.1"/>
    <property type="molecule type" value="Genomic_DNA"/>
</dbReference>
<protein>
    <submittedName>
        <fullName evidence="3">DnaJ domain-containing protein</fullName>
    </submittedName>
</protein>
<feature type="transmembrane region" description="Helical" evidence="1">
    <location>
        <begin position="14"/>
        <end position="40"/>
    </location>
</feature>
<dbReference type="CDD" id="cd06257">
    <property type="entry name" value="DnaJ"/>
    <property type="match status" value="1"/>
</dbReference>
<accession>A0A6B0GV22</accession>
<keyword evidence="1" id="KW-0812">Transmembrane</keyword>
<evidence type="ECO:0000313" key="4">
    <source>
        <dbReference type="Proteomes" id="UP000451471"/>
    </source>
</evidence>
<dbReference type="OrthoDB" id="11397at2157"/>
<sequence length="212" mass="23108">MESVNTVVVALPNWLFLGVLIGVALSVLVAGTFVVGGRLFPDPPIRPGRGEDTESRRRTEIREYLTHIDEPFAERHFVEGHTVDFYLPKRDVAITFDARTFLAIDTDAGGRTDAVLVEHELPGVGLGGRLPFETPQVGFDDEGGDGEYGLAGRPDPNPAAFAHLGLSTNASEDEVRQAYRQRVKTVHPDQGGDPEAFRQLQEAYAAAREQAA</sequence>
<keyword evidence="4" id="KW-1185">Reference proteome</keyword>
<evidence type="ECO:0000313" key="3">
    <source>
        <dbReference type="EMBL" id="MWG36423.1"/>
    </source>
</evidence>
<evidence type="ECO:0000259" key="2">
    <source>
        <dbReference type="PROSITE" id="PS50076"/>
    </source>
</evidence>
<name>A0A6B0GV22_9EURY</name>
<evidence type="ECO:0000256" key="1">
    <source>
        <dbReference type="SAM" id="Phobius"/>
    </source>
</evidence>